<protein>
    <submittedName>
        <fullName evidence="10">GABA transporter 1</fullName>
    </submittedName>
</protein>
<sequence>MGTDVNPGPENLNGDNKEGGIEDSTKLDAGALFVLKSRGSWLHCGYHLTTSIVAPALLSLPLAFASLGWVAGIICLTIGAAVTFYSYNLLSLVLEHHAQLGRRQLRFRDMATDILGPRVGRYYVGPIQFAVCYGAVVGSTLLGGQSMKIPSFHSLRHINLISLVLCLSYSACATAGSIYAGHSSKAPQRDYSISGSGPHRVFGVFNAIAIIATTFGNGIIPEIQATVAAPVKGKMFKGLCLCYMVVCCTFFSVAVSGYWAFGNGAAGTVLANFLVDGRPIIPKWFLILTNLFTLLQLSAVAVVYLQPTNEVLEGKFADPKSDQYSVRNIVPRLLLRSVAVATATVISAMLPFFGDINAVLGAFGFLPLDFVMPAVLYNITFRPPRRNAIYWVNLVIAIVFTVFAVVASVAAVRQIVLDAKTYKLFANV</sequence>
<evidence type="ECO:0000256" key="1">
    <source>
        <dbReference type="ARBA" id="ARBA00004370"/>
    </source>
</evidence>
<evidence type="ECO:0000313" key="11">
    <source>
        <dbReference type="Proteomes" id="UP001180020"/>
    </source>
</evidence>
<dbReference type="PANTHER" id="PTHR48017">
    <property type="entry name" value="OS05G0424000 PROTEIN-RELATED"/>
    <property type="match status" value="1"/>
</dbReference>
<feature type="transmembrane region" description="Helical" evidence="8">
    <location>
        <begin position="158"/>
        <end position="181"/>
    </location>
</feature>
<feature type="domain" description="Amino acid transporter transmembrane" evidence="9">
    <location>
        <begin position="149"/>
        <end position="412"/>
    </location>
</feature>
<keyword evidence="4" id="KW-0029">Amino-acid transport</keyword>
<evidence type="ECO:0000259" key="9">
    <source>
        <dbReference type="Pfam" id="PF01490"/>
    </source>
</evidence>
<feature type="domain" description="Amino acid transporter transmembrane" evidence="9">
    <location>
        <begin position="38"/>
        <end position="148"/>
    </location>
</feature>
<organism evidence="10 11">
    <name type="scientific">Acorus calamus</name>
    <name type="common">Sweet flag</name>
    <dbReference type="NCBI Taxonomy" id="4465"/>
    <lineage>
        <taxon>Eukaryota</taxon>
        <taxon>Viridiplantae</taxon>
        <taxon>Streptophyta</taxon>
        <taxon>Embryophyta</taxon>
        <taxon>Tracheophyta</taxon>
        <taxon>Spermatophyta</taxon>
        <taxon>Magnoliopsida</taxon>
        <taxon>Liliopsida</taxon>
        <taxon>Acoraceae</taxon>
        <taxon>Acorus</taxon>
    </lineage>
</organism>
<dbReference type="Proteomes" id="UP001180020">
    <property type="component" value="Unassembled WGS sequence"/>
</dbReference>
<evidence type="ECO:0000256" key="8">
    <source>
        <dbReference type="SAM" id="Phobius"/>
    </source>
</evidence>
<evidence type="ECO:0000256" key="3">
    <source>
        <dbReference type="ARBA" id="ARBA00022692"/>
    </source>
</evidence>
<dbReference type="EMBL" id="JAUJYO010000002">
    <property type="protein sequence ID" value="KAK1322819.1"/>
    <property type="molecule type" value="Genomic_DNA"/>
</dbReference>
<reference evidence="10" key="1">
    <citation type="journal article" date="2023" name="Nat. Commun.">
        <title>Diploid and tetraploid genomes of Acorus and the evolution of monocots.</title>
        <authorList>
            <person name="Ma L."/>
            <person name="Liu K.W."/>
            <person name="Li Z."/>
            <person name="Hsiao Y.Y."/>
            <person name="Qi Y."/>
            <person name="Fu T."/>
            <person name="Tang G.D."/>
            <person name="Zhang D."/>
            <person name="Sun W.H."/>
            <person name="Liu D.K."/>
            <person name="Li Y."/>
            <person name="Chen G.Z."/>
            <person name="Liu X.D."/>
            <person name="Liao X.Y."/>
            <person name="Jiang Y.T."/>
            <person name="Yu X."/>
            <person name="Hao Y."/>
            <person name="Huang J."/>
            <person name="Zhao X.W."/>
            <person name="Ke S."/>
            <person name="Chen Y.Y."/>
            <person name="Wu W.L."/>
            <person name="Hsu J.L."/>
            <person name="Lin Y.F."/>
            <person name="Huang M.D."/>
            <person name="Li C.Y."/>
            <person name="Huang L."/>
            <person name="Wang Z.W."/>
            <person name="Zhao X."/>
            <person name="Zhong W.Y."/>
            <person name="Peng D.H."/>
            <person name="Ahmad S."/>
            <person name="Lan S."/>
            <person name="Zhang J.S."/>
            <person name="Tsai W.C."/>
            <person name="Van de Peer Y."/>
            <person name="Liu Z.J."/>
        </authorList>
    </citation>
    <scope>NUCLEOTIDE SEQUENCE</scope>
    <source>
        <strain evidence="10">CP</strain>
    </source>
</reference>
<evidence type="ECO:0000256" key="6">
    <source>
        <dbReference type="ARBA" id="ARBA00023136"/>
    </source>
</evidence>
<feature type="transmembrane region" description="Helical" evidence="8">
    <location>
        <begin position="391"/>
        <end position="412"/>
    </location>
</feature>
<dbReference type="GO" id="GO:0006865">
    <property type="term" value="P:amino acid transport"/>
    <property type="evidence" value="ECO:0007669"/>
    <property type="project" value="UniProtKB-KW"/>
</dbReference>
<feature type="transmembrane region" description="Helical" evidence="8">
    <location>
        <begin position="281"/>
        <end position="305"/>
    </location>
</feature>
<feature type="transmembrane region" description="Helical" evidence="8">
    <location>
        <begin position="45"/>
        <end position="64"/>
    </location>
</feature>
<gene>
    <name evidence="10" type="primary">GAT1</name>
    <name evidence="10" type="ORF">QJS10_CPA02g00675</name>
</gene>
<dbReference type="GO" id="GO:0016020">
    <property type="term" value="C:membrane"/>
    <property type="evidence" value="ECO:0007669"/>
    <property type="project" value="UniProtKB-SubCell"/>
</dbReference>
<evidence type="ECO:0000256" key="2">
    <source>
        <dbReference type="ARBA" id="ARBA00022448"/>
    </source>
</evidence>
<keyword evidence="5 8" id="KW-1133">Transmembrane helix</keyword>
<accession>A0AAV9FB44</accession>
<keyword evidence="6 8" id="KW-0472">Membrane</keyword>
<feature type="transmembrane region" description="Helical" evidence="8">
    <location>
        <begin position="70"/>
        <end position="94"/>
    </location>
</feature>
<feature type="transmembrane region" description="Helical" evidence="8">
    <location>
        <begin position="241"/>
        <end position="261"/>
    </location>
</feature>
<keyword evidence="11" id="KW-1185">Reference proteome</keyword>
<keyword evidence="3 8" id="KW-0812">Transmembrane</keyword>
<dbReference type="InterPro" id="IPR013057">
    <property type="entry name" value="AA_transpt_TM"/>
</dbReference>
<reference evidence="10" key="2">
    <citation type="submission" date="2023-06" db="EMBL/GenBank/DDBJ databases">
        <authorList>
            <person name="Ma L."/>
            <person name="Liu K.-W."/>
            <person name="Li Z."/>
            <person name="Hsiao Y.-Y."/>
            <person name="Qi Y."/>
            <person name="Fu T."/>
            <person name="Tang G."/>
            <person name="Zhang D."/>
            <person name="Sun W.-H."/>
            <person name="Liu D.-K."/>
            <person name="Li Y."/>
            <person name="Chen G.-Z."/>
            <person name="Liu X.-D."/>
            <person name="Liao X.-Y."/>
            <person name="Jiang Y.-T."/>
            <person name="Yu X."/>
            <person name="Hao Y."/>
            <person name="Huang J."/>
            <person name="Zhao X.-W."/>
            <person name="Ke S."/>
            <person name="Chen Y.-Y."/>
            <person name="Wu W.-L."/>
            <person name="Hsu J.-L."/>
            <person name="Lin Y.-F."/>
            <person name="Huang M.-D."/>
            <person name="Li C.-Y."/>
            <person name="Huang L."/>
            <person name="Wang Z.-W."/>
            <person name="Zhao X."/>
            <person name="Zhong W.-Y."/>
            <person name="Peng D.-H."/>
            <person name="Ahmad S."/>
            <person name="Lan S."/>
            <person name="Zhang J.-S."/>
            <person name="Tsai W.-C."/>
            <person name="Van De Peer Y."/>
            <person name="Liu Z.-J."/>
        </authorList>
    </citation>
    <scope>NUCLEOTIDE SEQUENCE</scope>
    <source>
        <strain evidence="10">CP</strain>
        <tissue evidence="10">Leaves</tissue>
    </source>
</reference>
<dbReference type="Pfam" id="PF01490">
    <property type="entry name" value="Aa_trans"/>
    <property type="match status" value="2"/>
</dbReference>
<name>A0AAV9FB44_ACOCL</name>
<evidence type="ECO:0000256" key="7">
    <source>
        <dbReference type="SAM" id="MobiDB-lite"/>
    </source>
</evidence>
<comment type="subcellular location">
    <subcellularLocation>
        <location evidence="1">Membrane</location>
    </subcellularLocation>
</comment>
<evidence type="ECO:0000313" key="10">
    <source>
        <dbReference type="EMBL" id="KAK1322819.1"/>
    </source>
</evidence>
<keyword evidence="2" id="KW-0813">Transport</keyword>
<feature type="region of interest" description="Disordered" evidence="7">
    <location>
        <begin position="1"/>
        <end position="20"/>
    </location>
</feature>
<comment type="caution">
    <text evidence="10">The sequence shown here is derived from an EMBL/GenBank/DDBJ whole genome shotgun (WGS) entry which is preliminary data.</text>
</comment>
<evidence type="ECO:0000256" key="5">
    <source>
        <dbReference type="ARBA" id="ARBA00022989"/>
    </source>
</evidence>
<dbReference type="AlphaFoldDB" id="A0AAV9FB44"/>
<feature type="transmembrane region" description="Helical" evidence="8">
    <location>
        <begin position="333"/>
        <end position="353"/>
    </location>
</feature>
<feature type="transmembrane region" description="Helical" evidence="8">
    <location>
        <begin position="201"/>
        <end position="220"/>
    </location>
</feature>
<feature type="transmembrane region" description="Helical" evidence="8">
    <location>
        <begin position="359"/>
        <end position="379"/>
    </location>
</feature>
<evidence type="ECO:0000256" key="4">
    <source>
        <dbReference type="ARBA" id="ARBA00022970"/>
    </source>
</evidence>
<proteinExistence type="predicted"/>